<dbReference type="Gene3D" id="3.20.20.70">
    <property type="entry name" value="Aldolase class I"/>
    <property type="match status" value="1"/>
</dbReference>
<name>A0ABP8B0E4_9MICO</name>
<dbReference type="InterPro" id="IPR009334">
    <property type="entry name" value="DUF993"/>
</dbReference>
<keyword evidence="2" id="KW-1185">Reference proteome</keyword>
<evidence type="ECO:0000313" key="2">
    <source>
        <dbReference type="Proteomes" id="UP001500213"/>
    </source>
</evidence>
<reference evidence="2" key="1">
    <citation type="journal article" date="2019" name="Int. J. Syst. Evol. Microbiol.">
        <title>The Global Catalogue of Microorganisms (GCM) 10K type strain sequencing project: providing services to taxonomists for standard genome sequencing and annotation.</title>
        <authorList>
            <consortium name="The Broad Institute Genomics Platform"/>
            <consortium name="The Broad Institute Genome Sequencing Center for Infectious Disease"/>
            <person name="Wu L."/>
            <person name="Ma J."/>
        </authorList>
    </citation>
    <scope>NUCLEOTIDE SEQUENCE [LARGE SCALE GENOMIC DNA]</scope>
    <source>
        <strain evidence="2">JCM 17593</strain>
    </source>
</reference>
<gene>
    <name evidence="1" type="ORF">GCM10022288_30880</name>
</gene>
<dbReference type="Pfam" id="PF06187">
    <property type="entry name" value="DUF993"/>
    <property type="match status" value="1"/>
</dbReference>
<proteinExistence type="predicted"/>
<protein>
    <submittedName>
        <fullName evidence="1">Dihydrodipicolinate synthase family protein</fullName>
    </submittedName>
</protein>
<dbReference type="RefSeq" id="WP_344778546.1">
    <property type="nucleotide sequence ID" value="NZ_BAABBX010000017.1"/>
</dbReference>
<dbReference type="InterPro" id="IPR013785">
    <property type="entry name" value="Aldolase_TIM"/>
</dbReference>
<organism evidence="1 2">
    <name type="scientific">Gryllotalpicola kribbensis</name>
    <dbReference type="NCBI Taxonomy" id="993084"/>
    <lineage>
        <taxon>Bacteria</taxon>
        <taxon>Bacillati</taxon>
        <taxon>Actinomycetota</taxon>
        <taxon>Actinomycetes</taxon>
        <taxon>Micrococcales</taxon>
        <taxon>Microbacteriaceae</taxon>
        <taxon>Gryllotalpicola</taxon>
    </lineage>
</organism>
<dbReference type="Proteomes" id="UP001500213">
    <property type="component" value="Unassembled WGS sequence"/>
</dbReference>
<comment type="caution">
    <text evidence="1">The sequence shown here is derived from an EMBL/GenBank/DDBJ whole genome shotgun (WGS) entry which is preliminary data.</text>
</comment>
<dbReference type="EMBL" id="BAABBX010000017">
    <property type="protein sequence ID" value="GAA4194852.1"/>
    <property type="molecule type" value="Genomic_DNA"/>
</dbReference>
<accession>A0ABP8B0E4</accession>
<evidence type="ECO:0000313" key="1">
    <source>
        <dbReference type="EMBL" id="GAA4194852.1"/>
    </source>
</evidence>
<sequence>MSELTLLGADGSVGRAELNPAPALARPTAPLRSRVAYAAAHVVPKIHADNTPGQPADLDWDATLAFRHHVWSWGLGVADAMDTAQRNMGLDPAATRELISRSAAEARSVGGALVVGVNTDHVEAERISLGEVVSAYLEQLAFAEDQGAGVVLMASRHLARAAHGPDDYRRVYDRLLERAQSPVVLHWLGEAFDPELRGYFGSTDAQAAASVLIDIIAAHPEKVAGVKMSLLDAQKEIAVRARLPRPARMFTGDDFNYVGLIAGDAPSGGPDQERGSYSDALLGAFAAVAPLASAAIQRLDAGDRDGYFALLGPSEALSRQVFAAPTFYYKTGVAFLSWLNGHQPGFQLVGGLHSARSLPHLSEIVRLANVAGALEDPELAASRWNAFLAVSGVEIPRTVLL</sequence>